<organism evidence="1 2">
    <name type="scientific">Acuticoccus mangrovi</name>
    <dbReference type="NCBI Taxonomy" id="2796142"/>
    <lineage>
        <taxon>Bacteria</taxon>
        <taxon>Pseudomonadati</taxon>
        <taxon>Pseudomonadota</taxon>
        <taxon>Alphaproteobacteria</taxon>
        <taxon>Hyphomicrobiales</taxon>
        <taxon>Amorphaceae</taxon>
        <taxon>Acuticoccus</taxon>
    </lineage>
</organism>
<dbReference type="EMBL" id="JAEKJA010000019">
    <property type="protein sequence ID" value="MBJ3777683.1"/>
    <property type="molecule type" value="Genomic_DNA"/>
</dbReference>
<gene>
    <name evidence="1" type="ORF">JCR33_18400</name>
</gene>
<accession>A0A934IS86</accession>
<dbReference type="Pfam" id="PF09866">
    <property type="entry name" value="DUF2093"/>
    <property type="match status" value="1"/>
</dbReference>
<dbReference type="AlphaFoldDB" id="A0A934IS86"/>
<sequence length="74" mass="8333">MNRHEMAGRPGAEAKVRYLDGDFQVLSPGTFVRCAVTGRPIPLSELRYWSVDDQEAYVDAEAANQAFNARHKHD</sequence>
<reference evidence="1" key="1">
    <citation type="submission" date="2020-12" db="EMBL/GenBank/DDBJ databases">
        <title>Bacterial taxonomy.</title>
        <authorList>
            <person name="Pan X."/>
        </authorList>
    </citation>
    <scope>NUCLEOTIDE SEQUENCE</scope>
    <source>
        <strain evidence="1">B2012</strain>
    </source>
</reference>
<dbReference type="InterPro" id="IPR018661">
    <property type="entry name" value="DUF2093"/>
</dbReference>
<proteinExistence type="predicted"/>
<dbReference type="RefSeq" id="WP_198883590.1">
    <property type="nucleotide sequence ID" value="NZ_JAEKJA010000019.1"/>
</dbReference>
<dbReference type="Proteomes" id="UP000609531">
    <property type="component" value="Unassembled WGS sequence"/>
</dbReference>
<evidence type="ECO:0000313" key="2">
    <source>
        <dbReference type="Proteomes" id="UP000609531"/>
    </source>
</evidence>
<comment type="caution">
    <text evidence="1">The sequence shown here is derived from an EMBL/GenBank/DDBJ whole genome shotgun (WGS) entry which is preliminary data.</text>
</comment>
<evidence type="ECO:0000313" key="1">
    <source>
        <dbReference type="EMBL" id="MBJ3777683.1"/>
    </source>
</evidence>
<protein>
    <submittedName>
        <fullName evidence="1">DUF2093 domain-containing protein</fullName>
    </submittedName>
</protein>
<keyword evidence="2" id="KW-1185">Reference proteome</keyword>
<name>A0A934IS86_9HYPH</name>